<dbReference type="PANTHER" id="PTHR23419:SF8">
    <property type="entry name" value="FI09726P"/>
    <property type="match status" value="1"/>
</dbReference>
<sequence>MSNYVQVLTTTDSEEHALELAARITDARLAACAQVVGPIRSLYWWDGKVQNEQEWQLLIKTTGEIVPALKKFIKENHSYDVPEIIATPIIEGNEDYLDWITEQTRQTDAS</sequence>
<dbReference type="Pfam" id="PF03091">
    <property type="entry name" value="CutA1"/>
    <property type="match status" value="1"/>
</dbReference>
<dbReference type="InterPro" id="IPR004323">
    <property type="entry name" value="Ion_tolerance_CutA"/>
</dbReference>
<accession>A0ABS3QTM8</accession>
<comment type="caution">
    <text evidence="2">The sequence shown here is derived from an EMBL/GenBank/DDBJ whole genome shotgun (WGS) entry which is preliminary data.</text>
</comment>
<gene>
    <name evidence="2" type="ORF">J4557_07090</name>
</gene>
<dbReference type="Proteomes" id="UP000666915">
    <property type="component" value="Unassembled WGS sequence"/>
</dbReference>
<keyword evidence="3" id="KW-1185">Reference proteome</keyword>
<dbReference type="RefSeq" id="WP_208265621.1">
    <property type="nucleotide sequence ID" value="NZ_BAAAGM010000045.1"/>
</dbReference>
<evidence type="ECO:0000313" key="2">
    <source>
        <dbReference type="EMBL" id="MBO2437281.1"/>
    </source>
</evidence>
<dbReference type="PANTHER" id="PTHR23419">
    <property type="entry name" value="DIVALENT CATION TOLERANCE CUTA-RELATED"/>
    <property type="match status" value="1"/>
</dbReference>
<protein>
    <submittedName>
        <fullName evidence="2">Divalent-cation tolerance protein CutA</fullName>
    </submittedName>
</protein>
<dbReference type="InterPro" id="IPR011322">
    <property type="entry name" value="N-reg_PII-like_a/b"/>
</dbReference>
<organism evidence="2 3">
    <name type="scientific">Actinomadura nitritigenes</name>
    <dbReference type="NCBI Taxonomy" id="134602"/>
    <lineage>
        <taxon>Bacteria</taxon>
        <taxon>Bacillati</taxon>
        <taxon>Actinomycetota</taxon>
        <taxon>Actinomycetes</taxon>
        <taxon>Streptosporangiales</taxon>
        <taxon>Thermomonosporaceae</taxon>
        <taxon>Actinomadura</taxon>
    </lineage>
</organism>
<reference evidence="2 3" key="1">
    <citation type="submission" date="2021-03" db="EMBL/GenBank/DDBJ databases">
        <authorList>
            <person name="Kanchanasin P."/>
            <person name="Saeng-In P."/>
            <person name="Phongsopitanun W."/>
            <person name="Yuki M."/>
            <person name="Kudo T."/>
            <person name="Ohkuma M."/>
            <person name="Tanasupawat S."/>
        </authorList>
    </citation>
    <scope>NUCLEOTIDE SEQUENCE [LARGE SCALE GENOMIC DNA]</scope>
    <source>
        <strain evidence="2 3">L46</strain>
    </source>
</reference>
<name>A0ABS3QTM8_9ACTN</name>
<proteinExistence type="inferred from homology"/>
<evidence type="ECO:0000256" key="1">
    <source>
        <dbReference type="ARBA" id="ARBA00010169"/>
    </source>
</evidence>
<comment type="similarity">
    <text evidence="1">Belongs to the CutA family.</text>
</comment>
<evidence type="ECO:0000313" key="3">
    <source>
        <dbReference type="Proteomes" id="UP000666915"/>
    </source>
</evidence>
<dbReference type="SUPFAM" id="SSF54913">
    <property type="entry name" value="GlnB-like"/>
    <property type="match status" value="1"/>
</dbReference>
<dbReference type="InterPro" id="IPR015867">
    <property type="entry name" value="N-reg_PII/ATP_PRibTrfase_C"/>
</dbReference>
<dbReference type="EMBL" id="JAGEOK010000004">
    <property type="protein sequence ID" value="MBO2437281.1"/>
    <property type="molecule type" value="Genomic_DNA"/>
</dbReference>
<dbReference type="Gene3D" id="3.30.70.120">
    <property type="match status" value="1"/>
</dbReference>